<evidence type="ECO:0000313" key="2">
    <source>
        <dbReference type="EMBL" id="CAB3381412.1"/>
    </source>
</evidence>
<organism evidence="2 3">
    <name type="scientific">Cloeon dipterum</name>
    <dbReference type="NCBI Taxonomy" id="197152"/>
    <lineage>
        <taxon>Eukaryota</taxon>
        <taxon>Metazoa</taxon>
        <taxon>Ecdysozoa</taxon>
        <taxon>Arthropoda</taxon>
        <taxon>Hexapoda</taxon>
        <taxon>Insecta</taxon>
        <taxon>Pterygota</taxon>
        <taxon>Palaeoptera</taxon>
        <taxon>Ephemeroptera</taxon>
        <taxon>Pisciforma</taxon>
        <taxon>Baetidae</taxon>
        <taxon>Cloeon</taxon>
    </lineage>
</organism>
<accession>A0A8S1DFR9</accession>
<dbReference type="Proteomes" id="UP000494165">
    <property type="component" value="Unassembled WGS sequence"/>
</dbReference>
<evidence type="ECO:0000313" key="3">
    <source>
        <dbReference type="Proteomes" id="UP000494165"/>
    </source>
</evidence>
<feature type="compositionally biased region" description="Low complexity" evidence="1">
    <location>
        <begin position="76"/>
        <end position="94"/>
    </location>
</feature>
<reference evidence="2 3" key="1">
    <citation type="submission" date="2020-04" db="EMBL/GenBank/DDBJ databases">
        <authorList>
            <person name="Alioto T."/>
            <person name="Alioto T."/>
            <person name="Gomez Garrido J."/>
        </authorList>
    </citation>
    <scope>NUCLEOTIDE SEQUENCE [LARGE SCALE GENOMIC DNA]</scope>
</reference>
<evidence type="ECO:0000256" key="1">
    <source>
        <dbReference type="SAM" id="MobiDB-lite"/>
    </source>
</evidence>
<proteinExistence type="predicted"/>
<name>A0A8S1DFR9_9INSE</name>
<gene>
    <name evidence="2" type="ORF">CLODIP_2_CD15545</name>
</gene>
<comment type="caution">
    <text evidence="2">The sequence shown here is derived from an EMBL/GenBank/DDBJ whole genome shotgun (WGS) entry which is preliminary data.</text>
</comment>
<keyword evidence="3" id="KW-1185">Reference proteome</keyword>
<sequence>MHRGANCFEHKRLMEMSQPPDLLSSKSVKQTFERTGFMQPSPNTFNLILRDRLTGRRRPEGELLPTRPHARTPGWPAAAPDRPRTTTPGPTCAW</sequence>
<dbReference type="AlphaFoldDB" id="A0A8S1DFR9"/>
<feature type="region of interest" description="Disordered" evidence="1">
    <location>
        <begin position="56"/>
        <end position="94"/>
    </location>
</feature>
<dbReference type="EMBL" id="CADEPI010000233">
    <property type="protein sequence ID" value="CAB3381412.1"/>
    <property type="molecule type" value="Genomic_DNA"/>
</dbReference>
<protein>
    <submittedName>
        <fullName evidence="2">Uncharacterized protein</fullName>
    </submittedName>
</protein>